<reference evidence="1 2" key="2">
    <citation type="journal article" date="2022" name="Mol. Biol. Evol.">
        <title>Comparative Genomics Reveals Insights into the Divergent Evolution of Astigmatic Mites and Household Pest Adaptations.</title>
        <authorList>
            <person name="Xiong Q."/>
            <person name="Wan A.T."/>
            <person name="Liu X."/>
            <person name="Fung C.S."/>
            <person name="Xiao X."/>
            <person name="Malainual N."/>
            <person name="Hou J."/>
            <person name="Wang L."/>
            <person name="Wang M."/>
            <person name="Yang K.Y."/>
            <person name="Cui Y."/>
            <person name="Leung E.L."/>
            <person name="Nong W."/>
            <person name="Shin S.K."/>
            <person name="Au S.W."/>
            <person name="Jeong K.Y."/>
            <person name="Chew F.T."/>
            <person name="Hui J.H."/>
            <person name="Leung T.F."/>
            <person name="Tungtrongchitr A."/>
            <person name="Zhong N."/>
            <person name="Liu Z."/>
            <person name="Tsui S.K."/>
        </authorList>
    </citation>
    <scope>NUCLEOTIDE SEQUENCE [LARGE SCALE GENOMIC DNA]</scope>
    <source>
        <strain evidence="1">Derp</strain>
    </source>
</reference>
<keyword evidence="2" id="KW-1185">Reference proteome</keyword>
<sequence>MNRIIFLDEFYRTTTTKKLAITSNDDDDDGYGLTYRKKTKQDCRLGDFCELLFCRNINVPVHKLLSHCVA</sequence>
<gene>
    <name evidence="1" type="ORF">DERP_009687</name>
</gene>
<proteinExistence type="predicted"/>
<accession>A0ABQ8JAN9</accession>
<name>A0ABQ8JAN9_DERPT</name>
<reference evidence="1 2" key="1">
    <citation type="journal article" date="2018" name="J. Allergy Clin. Immunol.">
        <title>High-quality assembly of Dermatophagoides pteronyssinus genome and transcriptome reveals a wide range of novel allergens.</title>
        <authorList>
            <person name="Liu X.Y."/>
            <person name="Yang K.Y."/>
            <person name="Wang M.Q."/>
            <person name="Kwok J.S."/>
            <person name="Zeng X."/>
            <person name="Yang Z."/>
            <person name="Xiao X.J."/>
            <person name="Lau C.P."/>
            <person name="Li Y."/>
            <person name="Huang Z.M."/>
            <person name="Ba J.G."/>
            <person name="Yim A.K."/>
            <person name="Ouyang C.Y."/>
            <person name="Ngai S.M."/>
            <person name="Chan T.F."/>
            <person name="Leung E.L."/>
            <person name="Liu L."/>
            <person name="Liu Z.G."/>
            <person name="Tsui S.K."/>
        </authorList>
    </citation>
    <scope>NUCLEOTIDE SEQUENCE [LARGE SCALE GENOMIC DNA]</scope>
    <source>
        <strain evidence="1">Derp</strain>
    </source>
</reference>
<dbReference type="EMBL" id="NJHN03000058">
    <property type="protein sequence ID" value="KAH9419629.1"/>
    <property type="molecule type" value="Genomic_DNA"/>
</dbReference>
<organism evidence="1 2">
    <name type="scientific">Dermatophagoides pteronyssinus</name>
    <name type="common">European house dust mite</name>
    <dbReference type="NCBI Taxonomy" id="6956"/>
    <lineage>
        <taxon>Eukaryota</taxon>
        <taxon>Metazoa</taxon>
        <taxon>Ecdysozoa</taxon>
        <taxon>Arthropoda</taxon>
        <taxon>Chelicerata</taxon>
        <taxon>Arachnida</taxon>
        <taxon>Acari</taxon>
        <taxon>Acariformes</taxon>
        <taxon>Sarcoptiformes</taxon>
        <taxon>Astigmata</taxon>
        <taxon>Psoroptidia</taxon>
        <taxon>Analgoidea</taxon>
        <taxon>Pyroglyphidae</taxon>
        <taxon>Dermatophagoidinae</taxon>
        <taxon>Dermatophagoides</taxon>
    </lineage>
</organism>
<evidence type="ECO:0000313" key="2">
    <source>
        <dbReference type="Proteomes" id="UP000887458"/>
    </source>
</evidence>
<protein>
    <submittedName>
        <fullName evidence="1">Uncharacterized protein</fullName>
    </submittedName>
</protein>
<evidence type="ECO:0000313" key="1">
    <source>
        <dbReference type="EMBL" id="KAH9419629.1"/>
    </source>
</evidence>
<dbReference type="Proteomes" id="UP000887458">
    <property type="component" value="Unassembled WGS sequence"/>
</dbReference>
<comment type="caution">
    <text evidence="1">The sequence shown here is derived from an EMBL/GenBank/DDBJ whole genome shotgun (WGS) entry which is preliminary data.</text>
</comment>